<feature type="region of interest" description="Disordered" evidence="1">
    <location>
        <begin position="993"/>
        <end position="1028"/>
    </location>
</feature>
<dbReference type="EMBL" id="OZ037946">
    <property type="protein sequence ID" value="CAL1703771.1"/>
    <property type="molecule type" value="Genomic_DNA"/>
</dbReference>
<evidence type="ECO:0000313" key="2">
    <source>
        <dbReference type="EMBL" id="CAL1703771.1"/>
    </source>
</evidence>
<evidence type="ECO:0000256" key="1">
    <source>
        <dbReference type="SAM" id="MobiDB-lite"/>
    </source>
</evidence>
<gene>
    <name evidence="2" type="ORF">GFSPODELE1_LOCUS4719</name>
</gene>
<feature type="compositionally biased region" description="Polar residues" evidence="1">
    <location>
        <begin position="1005"/>
        <end position="1016"/>
    </location>
</feature>
<feature type="region of interest" description="Disordered" evidence="1">
    <location>
        <begin position="552"/>
        <end position="579"/>
    </location>
</feature>
<feature type="region of interest" description="Disordered" evidence="1">
    <location>
        <begin position="1099"/>
        <end position="1123"/>
    </location>
</feature>
<keyword evidence="3" id="KW-1185">Reference proteome</keyword>
<feature type="compositionally biased region" description="Polar residues" evidence="1">
    <location>
        <begin position="1099"/>
        <end position="1115"/>
    </location>
</feature>
<feature type="compositionally biased region" description="Basic and acidic residues" evidence="1">
    <location>
        <begin position="886"/>
        <end position="905"/>
    </location>
</feature>
<feature type="region of interest" description="Disordered" evidence="1">
    <location>
        <begin position="780"/>
        <end position="950"/>
    </location>
</feature>
<proteinExistence type="predicted"/>
<feature type="compositionally biased region" description="Basic residues" evidence="1">
    <location>
        <begin position="906"/>
        <end position="920"/>
    </location>
</feature>
<reference evidence="3" key="1">
    <citation type="submission" date="2024-04" db="EMBL/GenBank/DDBJ databases">
        <authorList>
            <person name="Shaw F."/>
            <person name="Minotto A."/>
        </authorList>
    </citation>
    <scope>NUCLEOTIDE SEQUENCE [LARGE SCALE GENOMIC DNA]</scope>
</reference>
<accession>A0ABP1D7D7</accession>
<feature type="region of interest" description="Disordered" evidence="1">
    <location>
        <begin position="455"/>
        <end position="474"/>
    </location>
</feature>
<feature type="region of interest" description="Disordered" evidence="1">
    <location>
        <begin position="490"/>
        <end position="527"/>
    </location>
</feature>
<feature type="compositionally biased region" description="Basic and acidic residues" evidence="1">
    <location>
        <begin position="993"/>
        <end position="1004"/>
    </location>
</feature>
<name>A0ABP1D7D7_9APHY</name>
<evidence type="ECO:0000313" key="3">
    <source>
        <dbReference type="Proteomes" id="UP001497453"/>
    </source>
</evidence>
<feature type="compositionally biased region" description="Polar residues" evidence="1">
    <location>
        <begin position="938"/>
        <end position="950"/>
    </location>
</feature>
<dbReference type="Proteomes" id="UP001497453">
    <property type="component" value="Chromosome 3"/>
</dbReference>
<organism evidence="2 3">
    <name type="scientific">Somion occarium</name>
    <dbReference type="NCBI Taxonomy" id="3059160"/>
    <lineage>
        <taxon>Eukaryota</taxon>
        <taxon>Fungi</taxon>
        <taxon>Dikarya</taxon>
        <taxon>Basidiomycota</taxon>
        <taxon>Agaricomycotina</taxon>
        <taxon>Agaricomycetes</taxon>
        <taxon>Polyporales</taxon>
        <taxon>Cerrenaceae</taxon>
        <taxon>Somion</taxon>
    </lineage>
</organism>
<sequence length="1391" mass="152125">MDEPKKALLRLKQTLQRPKKKNKQTAQCIQAIEHVESHLILLKSSILTPQLSEKLSDCLRLPLLPIYAEYPPLTLEFTAALSKFLYSDKILPEYAAGNDNQRSRYETVLNFLLSGVLDFLDDHDDTTTKDAIGTSLYPVLCSFSFSLSMPAMSAQLRFTVYTLLAESASAHKANQDRLRDVTVVGGSKLGMQIWRTKDFLVLESLLNLFARMMPSTNNTLAGRSSRLAFIRSVFGSSPENQATGEVLVKMLEHISTRDWEPTAVKILETLASSNIAFPQPFAITEVIASGQTKPSDRLYVDDKGFCANVVIEEDVYESLEVPYAITVKIELLFHSVGGKELPKPMVVIHTKGPPLVGAKPMSQTEQVQDHSLSFSVERDMVPRFQEALHSRGLGKRLRVERPRKQSVSASAAILEIDSAGGLLGKDERYENLSQFYGTNEPSDDTVPTPDAKASILVPLETPRSVSPARTARTSHNISVAPPMRKNLISSDTKTYKGKGPQAKTCSPEISDYRARSPSGHSLTGKPANVSGDVIKSLRRTFLQELRDAAFGTSDEELSEIEHTPEPDPGPTRSTTKVASESINLKKTVRLISTKIILDSDDDANEPNRVTVNRTAKRTAIRKNTMLSDDDIEDSFPLASKIAPLTRRLSLAAAPKASLKRVVSVLSSVSIDIPASAVARPTEVTHMLAELPRTSPPAAVVADSLPDPNVNNLPATPIRSTTPVLRNSPGFRQKKAVVYFKGDRQPNIEEIAFSCSSPVPQPKLVKARLRKKDGTSAMITKSNTASHIATSKRKRKQADEDDQDLDAQLRKPPSKKSRTEPQCDTDVEGAVPPERTESQILRPRNTAVLRATKRYGGKKLRTSSPVVPSHDVDYDAIPNDSPSATSPEEKSSKPEPRARSKIPEKKKVAKSQKKPQPKPKAHLPLPAKLTVAVNEDRASTLTKTLPRTRSSTKAITMKSETHIADGDNESVVLAYDEVTHPINDLTVYGSIEEQADHDTSERAEHSTAQSHQNTSSAKKPGQPHDAAKSHAAFVGSIADMTDNQLPARPLTDVTSDPQEAHDATLVGVEAPVEEPPFPASNYHSIEDNAVQLEGEYSTDVTNTEFTTDPSKRNSLSVPPPPEEKVVKVEKPTLATVPAKSGTVESEDDITMIDLTLDEPLLKPLRDLYDLRNPASVLDSPTRGILKARPQPALSVGEMAQAPMSNHGKPSVTFSAVPDGRENTNGALKSTMVTKVVSARSYGKSDKKSLMLEAGNGDPSCRKPPPGIEELADVLDRLGDTILRKISGKVDGVRNEVKVSCDRLLLDAIGDLEKMRAQSVERFNMLIGLEAEYATFGRSLTHVFHDLIKVGVSTNEDLKRMLELHDRTILGNKVPKSLFSGNLPQSIVKGKAR</sequence>
<feature type="compositionally biased region" description="Basic residues" evidence="1">
    <location>
        <begin position="850"/>
        <end position="860"/>
    </location>
</feature>
<protein>
    <submittedName>
        <fullName evidence="2">Uncharacterized protein</fullName>
    </submittedName>
</protein>